<evidence type="ECO:0000313" key="2">
    <source>
        <dbReference type="EMBL" id="QDY44472.1"/>
    </source>
</evidence>
<organism evidence="2 3">
    <name type="scientific">Candidatus Pantoea soli</name>
    <dbReference type="NCBI Taxonomy" id="3098669"/>
    <lineage>
        <taxon>Bacteria</taxon>
        <taxon>Pseudomonadati</taxon>
        <taxon>Pseudomonadota</taxon>
        <taxon>Gammaproteobacteria</taxon>
        <taxon>Enterobacterales</taxon>
        <taxon>Erwiniaceae</taxon>
        <taxon>Pantoea</taxon>
    </lineage>
</organism>
<keyword evidence="3" id="KW-1185">Reference proteome</keyword>
<name>A0A518XJV7_9GAMM</name>
<dbReference type="RefSeq" id="WP_145892039.1">
    <property type="nucleotide sequence ID" value="NZ_CP032704.1"/>
</dbReference>
<dbReference type="Pfam" id="PF14534">
    <property type="entry name" value="DUF4440"/>
    <property type="match status" value="1"/>
</dbReference>
<geneLocation type="plasmid" evidence="2 3">
    <name>unnamed2</name>
</geneLocation>
<sequence length="118" mass="13500">MLLEKLRLLECSLNGDRRNDREWLERLLHPEFREITRSGLMVDRSETITSLLGEKMASAIISSDFRLTEMAKGCVMLHYRTSYADGSRPALRTSCWLCSEEGQWTLFFHQGTPAACGV</sequence>
<dbReference type="AlphaFoldDB" id="A0A518XJV7"/>
<dbReference type="Proteomes" id="UP000319411">
    <property type="component" value="Plasmid unnamed2"/>
</dbReference>
<dbReference type="Gene3D" id="3.10.450.50">
    <property type="match status" value="1"/>
</dbReference>
<dbReference type="KEGG" id="pdis:D8B20_21310"/>
<dbReference type="EMBL" id="CP032704">
    <property type="protein sequence ID" value="QDY44472.1"/>
    <property type="molecule type" value="Genomic_DNA"/>
</dbReference>
<evidence type="ECO:0000259" key="1">
    <source>
        <dbReference type="Pfam" id="PF14534"/>
    </source>
</evidence>
<protein>
    <submittedName>
        <fullName evidence="2">DUF4440 domain-containing protein</fullName>
    </submittedName>
</protein>
<feature type="domain" description="DUF4440" evidence="1">
    <location>
        <begin position="17"/>
        <end position="105"/>
    </location>
</feature>
<gene>
    <name evidence="2" type="ORF">D8B20_21310</name>
</gene>
<dbReference type="InterPro" id="IPR032710">
    <property type="entry name" value="NTF2-like_dom_sf"/>
</dbReference>
<reference evidence="2 3" key="1">
    <citation type="submission" date="2018-10" db="EMBL/GenBank/DDBJ databases">
        <title>Genome Sequencing of Pantoea dispersa DSM 32899.</title>
        <authorList>
            <person name="Nawrath M."/>
            <person name="Ottenheim C."/>
            <person name="Wilm A."/>
            <person name="Zimmermann W."/>
            <person name="Wu J.C."/>
        </authorList>
    </citation>
    <scope>NUCLEOTIDE SEQUENCE [LARGE SCALE GENOMIC DNA]</scope>
    <source>
        <strain evidence="2 3">DSM 32899</strain>
        <plasmid evidence="2 3">unnamed2</plasmid>
    </source>
</reference>
<keyword evidence="2" id="KW-0614">Plasmid</keyword>
<proteinExistence type="predicted"/>
<accession>A0A518XJV7</accession>
<dbReference type="SUPFAM" id="SSF54427">
    <property type="entry name" value="NTF2-like"/>
    <property type="match status" value="1"/>
</dbReference>
<dbReference type="InterPro" id="IPR027843">
    <property type="entry name" value="DUF4440"/>
</dbReference>
<dbReference type="OrthoDB" id="121974at2"/>
<evidence type="ECO:0000313" key="3">
    <source>
        <dbReference type="Proteomes" id="UP000319411"/>
    </source>
</evidence>